<dbReference type="Proteomes" id="UP000647133">
    <property type="component" value="Unassembled WGS sequence"/>
</dbReference>
<reference evidence="3 4" key="1">
    <citation type="submission" date="2020-09" db="EMBL/GenBank/DDBJ databases">
        <title>Echinicola sp. CAU 1574 isolated from sand of Sido Beach.</title>
        <authorList>
            <person name="Kim W."/>
        </authorList>
    </citation>
    <scope>NUCLEOTIDE SEQUENCE [LARGE SCALE GENOMIC DNA]</scope>
    <source>
        <strain evidence="3 4">CAU 1574</strain>
    </source>
</reference>
<dbReference type="RefSeq" id="WP_192012075.1">
    <property type="nucleotide sequence ID" value="NZ_JACYTQ010000011.1"/>
</dbReference>
<evidence type="ECO:0000259" key="2">
    <source>
        <dbReference type="Pfam" id="PF13739"/>
    </source>
</evidence>
<evidence type="ECO:0000313" key="4">
    <source>
        <dbReference type="Proteomes" id="UP000647133"/>
    </source>
</evidence>
<evidence type="ECO:0000259" key="1">
    <source>
        <dbReference type="Pfam" id="PF11738"/>
    </source>
</evidence>
<keyword evidence="4" id="KW-1185">Reference proteome</keyword>
<comment type="caution">
    <text evidence="3">The sequence shown here is derived from an EMBL/GenBank/DDBJ whole genome shotgun (WGS) entry which is preliminary data.</text>
</comment>
<protein>
    <submittedName>
        <fullName evidence="3">DUF3298 and DUF4163 domain-containing protein</fullName>
    </submittedName>
</protein>
<dbReference type="InterPro" id="IPR037126">
    <property type="entry name" value="PdaC/RsiV-like_sf"/>
</dbReference>
<feature type="domain" description="Deacetylase PdaC" evidence="2">
    <location>
        <begin position="58"/>
        <end position="164"/>
    </location>
</feature>
<dbReference type="EMBL" id="JACYTQ010000011">
    <property type="protein sequence ID" value="MBD8491196.1"/>
    <property type="molecule type" value="Genomic_DNA"/>
</dbReference>
<dbReference type="Gene3D" id="3.30.565.40">
    <property type="entry name" value="Fervidobacterium nodosum Rt17-B1 like"/>
    <property type="match status" value="1"/>
</dbReference>
<dbReference type="InterPro" id="IPR025303">
    <property type="entry name" value="PdaC"/>
</dbReference>
<accession>A0ABR9AS54</accession>
<organism evidence="3 4">
    <name type="scientific">Echinicola arenosa</name>
    <dbReference type="NCBI Taxonomy" id="2774144"/>
    <lineage>
        <taxon>Bacteria</taxon>
        <taxon>Pseudomonadati</taxon>
        <taxon>Bacteroidota</taxon>
        <taxon>Cytophagia</taxon>
        <taxon>Cytophagales</taxon>
        <taxon>Cyclobacteriaceae</taxon>
        <taxon>Echinicola</taxon>
    </lineage>
</organism>
<gene>
    <name evidence="3" type="ORF">IFO69_20755</name>
</gene>
<dbReference type="Pfam" id="PF13739">
    <property type="entry name" value="PdaC"/>
    <property type="match status" value="1"/>
</dbReference>
<dbReference type="Gene3D" id="3.90.640.20">
    <property type="entry name" value="Heat-shock cognate protein, ATPase"/>
    <property type="match status" value="1"/>
</dbReference>
<name>A0ABR9AS54_9BACT</name>
<sequence>MIIAVMNVEKIPFLLGFTLLFFGVMACSSGQEKKIHVLEQASLRYEIDDFSQNACVGEDSVCAEVNMFYPIFENGDEGLTSWINLHIKEQLLMYLTWGEEEIQVDSLEAGAEKFLDGFVDFGRDYPESVHSWFNNTESEVSMLDDGTLSIFFSNSSFTGGAHPNHSVMFLNFDLINKKLLKEEDLVLDKQELLELSEKKFKEYHDVEVEINLKDDGRFFLDENEQFFLPAAIGYEGEDFVMIYNSYEIGPYAMGQTELRFSLEELEGIVRPIKKGN</sequence>
<proteinExistence type="predicted"/>
<dbReference type="InterPro" id="IPR021729">
    <property type="entry name" value="DUF3298"/>
</dbReference>
<feature type="domain" description="DUF3298" evidence="1">
    <location>
        <begin position="189"/>
        <end position="261"/>
    </location>
</feature>
<dbReference type="Pfam" id="PF11738">
    <property type="entry name" value="DUF3298"/>
    <property type="match status" value="1"/>
</dbReference>
<evidence type="ECO:0000313" key="3">
    <source>
        <dbReference type="EMBL" id="MBD8491196.1"/>
    </source>
</evidence>